<protein>
    <submittedName>
        <fullName evidence="1">Uncharacterized protein</fullName>
    </submittedName>
</protein>
<sequence>MGILCDLQYVADIKSYSSSAAVRNQSDVYSPEKVYSVMALINAERYDIVREAIHRITTPCADPPWMFLCEPAVYGKGFILRLFMDVYNRYKSGNNFYNNTYAMRKHRNAAVAIRGTTVHAEFKPTIHAYCGHCDSKLNTYRTVSRKVKCLIIDVVSLLSANMFSQVDDRLITGKPVEPFGGLQSIMSGNLGLLRTVKASPIFRRSRDQNKVLCNEVRRHQLSQAERRVVLNDSDQDRKPNFS</sequence>
<gene>
    <name evidence="1" type="ORF">HPB48_018528</name>
</gene>
<keyword evidence="2" id="KW-1185">Reference proteome</keyword>
<dbReference type="VEuPathDB" id="VectorBase:HLOH_043200"/>
<organism evidence="1 2">
    <name type="scientific">Haemaphysalis longicornis</name>
    <name type="common">Bush tick</name>
    <dbReference type="NCBI Taxonomy" id="44386"/>
    <lineage>
        <taxon>Eukaryota</taxon>
        <taxon>Metazoa</taxon>
        <taxon>Ecdysozoa</taxon>
        <taxon>Arthropoda</taxon>
        <taxon>Chelicerata</taxon>
        <taxon>Arachnida</taxon>
        <taxon>Acari</taxon>
        <taxon>Parasitiformes</taxon>
        <taxon>Ixodida</taxon>
        <taxon>Ixodoidea</taxon>
        <taxon>Ixodidae</taxon>
        <taxon>Haemaphysalinae</taxon>
        <taxon>Haemaphysalis</taxon>
    </lineage>
</organism>
<proteinExistence type="predicted"/>
<comment type="caution">
    <text evidence="1">The sequence shown here is derived from an EMBL/GenBank/DDBJ whole genome shotgun (WGS) entry which is preliminary data.</text>
</comment>
<dbReference type="OrthoDB" id="6141723at2759"/>
<dbReference type="Proteomes" id="UP000821853">
    <property type="component" value="Unassembled WGS sequence"/>
</dbReference>
<dbReference type="EMBL" id="JABSTR010000003">
    <property type="protein sequence ID" value="KAH9365238.1"/>
    <property type="molecule type" value="Genomic_DNA"/>
</dbReference>
<evidence type="ECO:0000313" key="1">
    <source>
        <dbReference type="EMBL" id="KAH9365238.1"/>
    </source>
</evidence>
<reference evidence="1 2" key="1">
    <citation type="journal article" date="2020" name="Cell">
        <title>Large-Scale Comparative Analyses of Tick Genomes Elucidate Their Genetic Diversity and Vector Capacities.</title>
        <authorList>
            <consortium name="Tick Genome and Microbiome Consortium (TIGMIC)"/>
            <person name="Jia N."/>
            <person name="Wang J."/>
            <person name="Shi W."/>
            <person name="Du L."/>
            <person name="Sun Y."/>
            <person name="Zhan W."/>
            <person name="Jiang J.F."/>
            <person name="Wang Q."/>
            <person name="Zhang B."/>
            <person name="Ji P."/>
            <person name="Bell-Sakyi L."/>
            <person name="Cui X.M."/>
            <person name="Yuan T.T."/>
            <person name="Jiang B.G."/>
            <person name="Yang W.F."/>
            <person name="Lam T.T."/>
            <person name="Chang Q.C."/>
            <person name="Ding S.J."/>
            <person name="Wang X.J."/>
            <person name="Zhu J.G."/>
            <person name="Ruan X.D."/>
            <person name="Zhao L."/>
            <person name="Wei J.T."/>
            <person name="Ye R.Z."/>
            <person name="Que T.C."/>
            <person name="Du C.H."/>
            <person name="Zhou Y.H."/>
            <person name="Cheng J.X."/>
            <person name="Dai P.F."/>
            <person name="Guo W.B."/>
            <person name="Han X.H."/>
            <person name="Huang E.J."/>
            <person name="Li L.F."/>
            <person name="Wei W."/>
            <person name="Gao Y.C."/>
            <person name="Liu J.Z."/>
            <person name="Shao H.Z."/>
            <person name="Wang X."/>
            <person name="Wang C.C."/>
            <person name="Yang T.C."/>
            <person name="Huo Q.B."/>
            <person name="Li W."/>
            <person name="Chen H.Y."/>
            <person name="Chen S.E."/>
            <person name="Zhou L.G."/>
            <person name="Ni X.B."/>
            <person name="Tian J.H."/>
            <person name="Sheng Y."/>
            <person name="Liu T."/>
            <person name="Pan Y.S."/>
            <person name="Xia L.Y."/>
            <person name="Li J."/>
            <person name="Zhao F."/>
            <person name="Cao W.C."/>
        </authorList>
    </citation>
    <scope>NUCLEOTIDE SEQUENCE [LARGE SCALE GENOMIC DNA]</scope>
    <source>
        <strain evidence="1">HaeL-2018</strain>
    </source>
</reference>
<dbReference type="AlphaFoldDB" id="A0A9J6FFZ3"/>
<accession>A0A9J6FFZ3</accession>
<evidence type="ECO:0000313" key="2">
    <source>
        <dbReference type="Proteomes" id="UP000821853"/>
    </source>
</evidence>
<name>A0A9J6FFZ3_HAELO</name>